<evidence type="ECO:0000313" key="9">
    <source>
        <dbReference type="EMBL" id="AYO31064.1"/>
    </source>
</evidence>
<comment type="catalytic activity">
    <reaction evidence="8">
        <text>N(2)-formyl-N(1)-(5-phospho-beta-D-ribosyl)glycinamide + L-glutamine + ATP + H2O = 2-formamido-N(1)-(5-O-phospho-beta-D-ribosyl)acetamidine + L-glutamate + ADP + phosphate + H(+)</text>
        <dbReference type="Rhea" id="RHEA:17129"/>
        <dbReference type="ChEBI" id="CHEBI:15377"/>
        <dbReference type="ChEBI" id="CHEBI:15378"/>
        <dbReference type="ChEBI" id="CHEBI:29985"/>
        <dbReference type="ChEBI" id="CHEBI:30616"/>
        <dbReference type="ChEBI" id="CHEBI:43474"/>
        <dbReference type="ChEBI" id="CHEBI:58359"/>
        <dbReference type="ChEBI" id="CHEBI:147286"/>
        <dbReference type="ChEBI" id="CHEBI:147287"/>
        <dbReference type="ChEBI" id="CHEBI:456216"/>
        <dbReference type="EC" id="6.3.5.3"/>
    </reaction>
</comment>
<dbReference type="GO" id="GO:0006189">
    <property type="term" value="P:'de novo' IMP biosynthetic process"/>
    <property type="evidence" value="ECO:0007669"/>
    <property type="project" value="UniProtKB-UniRule"/>
</dbReference>
<keyword evidence="5 8" id="KW-0378">Hydrolase</keyword>
<dbReference type="GO" id="GO:0005524">
    <property type="term" value="F:ATP binding"/>
    <property type="evidence" value="ECO:0007669"/>
    <property type="project" value="UniProtKB-KW"/>
</dbReference>
<name>A0A3G2R672_9FIRM</name>
<dbReference type="GO" id="GO:0005737">
    <property type="term" value="C:cytoplasm"/>
    <property type="evidence" value="ECO:0007669"/>
    <property type="project" value="UniProtKB-SubCell"/>
</dbReference>
<dbReference type="HAMAP" id="MF_00421">
    <property type="entry name" value="PurQ"/>
    <property type="match status" value="1"/>
</dbReference>
<comment type="subunit">
    <text evidence="8">Part of the FGAM synthase complex composed of 1 PurL, 1 PurQ and 2 PurS subunits.</text>
</comment>
<sequence>MKCAVIMFPGSNCDVDCYHACRDVLGQPTEYVFHKEKFSPGDFDLIVLPGGFSYGDYLRAGAIARFSPAMDSVVKAAEAGKLILGICNGFQILLEAKLLPGAMKRNRDLKFHCHDIFLRVENSNTPFTGLYKKGEIIKMPIAHGEGNYFADRDTMEKLKARGGVVFTYCDRDGNVTEEANPNGSVENIAGIVSEQGNVLGMMPHPERCAEDILGNTDGRRVFESILQYVEGSVAHGR</sequence>
<evidence type="ECO:0000256" key="3">
    <source>
        <dbReference type="ARBA" id="ARBA00022741"/>
    </source>
</evidence>
<dbReference type="NCBIfam" id="NF002957">
    <property type="entry name" value="PRK03619.1"/>
    <property type="match status" value="1"/>
</dbReference>
<dbReference type="PANTHER" id="PTHR47552">
    <property type="entry name" value="PHOSPHORIBOSYLFORMYLGLYCINAMIDINE SYNTHASE SUBUNIT PURQ"/>
    <property type="match status" value="1"/>
</dbReference>
<dbReference type="PIRSF" id="PIRSF001586">
    <property type="entry name" value="FGAM_synth_I"/>
    <property type="match status" value="1"/>
</dbReference>
<evidence type="ECO:0000256" key="2">
    <source>
        <dbReference type="ARBA" id="ARBA00022598"/>
    </source>
</evidence>
<evidence type="ECO:0000256" key="6">
    <source>
        <dbReference type="ARBA" id="ARBA00022840"/>
    </source>
</evidence>
<comment type="catalytic activity">
    <reaction evidence="8">
        <text>L-glutamine + H2O = L-glutamate + NH4(+)</text>
        <dbReference type="Rhea" id="RHEA:15889"/>
        <dbReference type="ChEBI" id="CHEBI:15377"/>
        <dbReference type="ChEBI" id="CHEBI:28938"/>
        <dbReference type="ChEBI" id="CHEBI:29985"/>
        <dbReference type="ChEBI" id="CHEBI:58359"/>
        <dbReference type="EC" id="3.5.1.2"/>
    </reaction>
</comment>
<dbReference type="EC" id="3.5.1.2" evidence="8"/>
<dbReference type="UniPathway" id="UPA00074">
    <property type="reaction ID" value="UER00128"/>
</dbReference>
<accession>A0A3G2R672</accession>
<keyword evidence="6 8" id="KW-0067">ATP-binding</keyword>
<comment type="subcellular location">
    <subcellularLocation>
        <location evidence="8">Cytoplasm</location>
    </subcellularLocation>
</comment>
<dbReference type="KEGG" id="bacg:D2962_11025"/>
<protein>
    <recommendedName>
        <fullName evidence="8">Phosphoribosylformylglycinamidine synthase subunit PurQ</fullName>
        <shortName evidence="8">FGAM synthase</shortName>
        <ecNumber evidence="8">6.3.5.3</ecNumber>
    </recommendedName>
    <alternativeName>
        <fullName evidence="8">Formylglycinamide ribonucleotide amidotransferase subunit I</fullName>
        <shortName evidence="8">FGAR amidotransferase I</shortName>
        <shortName evidence="8">FGAR-AT I</shortName>
    </alternativeName>
    <alternativeName>
        <fullName evidence="8">Glutaminase PurQ</fullName>
        <ecNumber evidence="8">3.5.1.2</ecNumber>
    </alternativeName>
    <alternativeName>
        <fullName evidence="8">Phosphoribosylformylglycinamidine synthase subunit I</fullName>
    </alternativeName>
</protein>
<dbReference type="Proteomes" id="UP000280960">
    <property type="component" value="Chromosome"/>
</dbReference>
<organism evidence="9 10">
    <name type="scientific">Biomaibacter acetigenes</name>
    <dbReference type="NCBI Taxonomy" id="2316383"/>
    <lineage>
        <taxon>Bacteria</taxon>
        <taxon>Bacillati</taxon>
        <taxon>Bacillota</taxon>
        <taxon>Clostridia</taxon>
        <taxon>Thermosediminibacterales</taxon>
        <taxon>Tepidanaerobacteraceae</taxon>
        <taxon>Biomaibacter</taxon>
    </lineage>
</organism>
<comment type="pathway">
    <text evidence="8">Purine metabolism; IMP biosynthesis via de novo pathway; 5-amino-1-(5-phospho-D-ribosyl)imidazole from N(2)-formyl-N(1)-(5-phospho-D-ribosyl)glycinamide: step 1/2.</text>
</comment>
<proteinExistence type="inferred from homology"/>
<dbReference type="Pfam" id="PF13507">
    <property type="entry name" value="GATase_5"/>
    <property type="match status" value="1"/>
</dbReference>
<keyword evidence="2 8" id="KW-0436">Ligase</keyword>
<dbReference type="PANTHER" id="PTHR47552:SF1">
    <property type="entry name" value="PHOSPHORIBOSYLFORMYLGLYCINAMIDINE SYNTHASE SUBUNIT PURQ"/>
    <property type="match status" value="1"/>
</dbReference>
<evidence type="ECO:0000256" key="7">
    <source>
        <dbReference type="ARBA" id="ARBA00022962"/>
    </source>
</evidence>
<dbReference type="Gene3D" id="3.40.50.880">
    <property type="match status" value="1"/>
</dbReference>
<dbReference type="NCBIfam" id="TIGR01737">
    <property type="entry name" value="FGAM_synth_I"/>
    <property type="match status" value="1"/>
</dbReference>
<evidence type="ECO:0000256" key="8">
    <source>
        <dbReference type="HAMAP-Rule" id="MF_00421"/>
    </source>
</evidence>
<feature type="active site" evidence="8">
    <location>
        <position position="206"/>
    </location>
</feature>
<dbReference type="InterPro" id="IPR029062">
    <property type="entry name" value="Class_I_gatase-like"/>
</dbReference>
<feature type="active site" evidence="8">
    <location>
        <position position="204"/>
    </location>
</feature>
<dbReference type="SUPFAM" id="SSF52317">
    <property type="entry name" value="Class I glutamine amidotransferase-like"/>
    <property type="match status" value="1"/>
</dbReference>
<dbReference type="AlphaFoldDB" id="A0A3G2R672"/>
<dbReference type="PROSITE" id="PS51273">
    <property type="entry name" value="GATASE_TYPE_1"/>
    <property type="match status" value="1"/>
</dbReference>
<evidence type="ECO:0000256" key="4">
    <source>
        <dbReference type="ARBA" id="ARBA00022755"/>
    </source>
</evidence>
<dbReference type="InterPro" id="IPR010075">
    <property type="entry name" value="PRibForGlyAmidine_synth_PurQ"/>
</dbReference>
<keyword evidence="1 8" id="KW-0963">Cytoplasm</keyword>
<reference evidence="9 10" key="1">
    <citation type="submission" date="2018-10" db="EMBL/GenBank/DDBJ databases">
        <authorList>
            <person name="Zhang X."/>
        </authorList>
    </citation>
    <scope>NUCLEOTIDE SEQUENCE [LARGE SCALE GENOMIC DNA]</scope>
    <source>
        <strain evidence="9 10">SK-G1</strain>
    </source>
</reference>
<gene>
    <name evidence="8 9" type="primary">purQ</name>
    <name evidence="9" type="ORF">D2962_11025</name>
</gene>
<keyword evidence="4 8" id="KW-0658">Purine biosynthesis</keyword>
<dbReference type="RefSeq" id="WP_122014997.1">
    <property type="nucleotide sequence ID" value="NZ_CP033169.1"/>
</dbReference>
<dbReference type="EMBL" id="CP033169">
    <property type="protein sequence ID" value="AYO31064.1"/>
    <property type="molecule type" value="Genomic_DNA"/>
</dbReference>
<evidence type="ECO:0000313" key="10">
    <source>
        <dbReference type="Proteomes" id="UP000280960"/>
    </source>
</evidence>
<keyword evidence="7 8" id="KW-0315">Glutamine amidotransferase</keyword>
<dbReference type="SMART" id="SM01211">
    <property type="entry name" value="GATase_5"/>
    <property type="match status" value="1"/>
</dbReference>
<comment type="function">
    <text evidence="8">Part of the phosphoribosylformylglycinamidine synthase complex involved in the purines biosynthetic pathway. Catalyzes the ATP-dependent conversion of formylglycinamide ribonucleotide (FGAR) and glutamine to yield formylglycinamidine ribonucleotide (FGAM) and glutamate. The FGAM synthase complex is composed of three subunits. PurQ produces an ammonia molecule by converting glutamine to glutamate. PurL transfers the ammonia molecule to FGAR to form FGAM in an ATP-dependent manner. PurS interacts with PurQ and PurL and is thought to assist in the transfer of the ammonia molecule from PurQ to PurL.</text>
</comment>
<dbReference type="GO" id="GO:0004642">
    <property type="term" value="F:phosphoribosylformylglycinamidine synthase activity"/>
    <property type="evidence" value="ECO:0007669"/>
    <property type="project" value="UniProtKB-UniRule"/>
</dbReference>
<evidence type="ECO:0000256" key="5">
    <source>
        <dbReference type="ARBA" id="ARBA00022801"/>
    </source>
</evidence>
<feature type="active site" description="Nucleophile" evidence="8">
    <location>
        <position position="87"/>
    </location>
</feature>
<keyword evidence="3 8" id="KW-0547">Nucleotide-binding</keyword>
<keyword evidence="10" id="KW-1185">Reference proteome</keyword>
<evidence type="ECO:0000256" key="1">
    <source>
        <dbReference type="ARBA" id="ARBA00022490"/>
    </source>
</evidence>
<dbReference type="EC" id="6.3.5.3" evidence="8"/>
<dbReference type="CDD" id="cd01740">
    <property type="entry name" value="GATase1_FGAR_AT"/>
    <property type="match status" value="1"/>
</dbReference>
<dbReference type="GO" id="GO:0004359">
    <property type="term" value="F:glutaminase activity"/>
    <property type="evidence" value="ECO:0007669"/>
    <property type="project" value="UniProtKB-EC"/>
</dbReference>